<evidence type="ECO:0000313" key="2">
    <source>
        <dbReference type="EMBL" id="MCZ4329204.1"/>
    </source>
</evidence>
<feature type="signal peptide" evidence="1">
    <location>
        <begin position="1"/>
        <end position="27"/>
    </location>
</feature>
<dbReference type="Pfam" id="PF06097">
    <property type="entry name" value="DUF945"/>
    <property type="match status" value="1"/>
</dbReference>
<dbReference type="RefSeq" id="WP_269357081.1">
    <property type="nucleotide sequence ID" value="NZ_JAPWHE010000002.1"/>
</dbReference>
<keyword evidence="1" id="KW-0732">Signal</keyword>
<dbReference type="Proteomes" id="UP001068379">
    <property type="component" value="Unassembled WGS sequence"/>
</dbReference>
<sequence>MNARSLKTAAGLAAALALAYTGASWYAGRLAQDRVEAWVAQANQEIAAQWTSAGPHPVLTIQDYRRGVFSSDIRYGFQFRDDAGRDQTLGLHDALAHGPWPWAAVRQGEWRPAAAWSLIEPLPGGPWQPWFDALPAGMAPWTLRSRIGFDGGVAARWRLEPVRLADDRLDFGGALVKIDYDPEAGRTAVSGHADRLAAFDADSGVRVRFEGLDFEGATTRSGESDLQSRQQARFGQVRIDVPDAPPIAFIGPSLNSDTARTGSLLDSRLAYDLGQLQVERQDLGRIALTLSVEHLDVPALQALAGALERMDEGAGPDEGLSDEDQRRLRALTVPVLAAGPRLSLDALRWETPQGTSELKALAEFRPAAEDASQDLGGLIESAIRQLSAQLSLSKPMLLQIVRQTQRGEGGPDMAVALVSMLFDQYAGRLERKGLAQRQGDVVTADYRYADGQVTANGRTLSPAEFMARFGDSTGLGQ</sequence>
<dbReference type="InterPro" id="IPR010352">
    <property type="entry name" value="DUF945"/>
</dbReference>
<protein>
    <submittedName>
        <fullName evidence="2">YdgA family protein</fullName>
    </submittedName>
</protein>
<dbReference type="EMBL" id="JAPWHE010000002">
    <property type="protein sequence ID" value="MCZ4329204.1"/>
    <property type="molecule type" value="Genomic_DNA"/>
</dbReference>
<keyword evidence="3" id="KW-1185">Reference proteome</keyword>
<accession>A0ABT4M281</accession>
<name>A0ABT4M281_9BURK</name>
<evidence type="ECO:0000313" key="3">
    <source>
        <dbReference type="Proteomes" id="UP001068379"/>
    </source>
</evidence>
<reference evidence="2" key="1">
    <citation type="submission" date="2022-12" db="EMBL/GenBank/DDBJ databases">
        <title>Bacterial isolates from different developmental stages of Nematostella vectensis.</title>
        <authorList>
            <person name="Fraune S."/>
        </authorList>
    </citation>
    <scope>NUCLEOTIDE SEQUENCE</scope>
    <source>
        <strain evidence="2">G21619-S1</strain>
    </source>
</reference>
<evidence type="ECO:0000256" key="1">
    <source>
        <dbReference type="SAM" id="SignalP"/>
    </source>
</evidence>
<proteinExistence type="predicted"/>
<feature type="chain" id="PRO_5045053665" evidence="1">
    <location>
        <begin position="28"/>
        <end position="477"/>
    </location>
</feature>
<organism evidence="2 3">
    <name type="scientific">Castellaniella denitrificans</name>
    <dbReference type="NCBI Taxonomy" id="56119"/>
    <lineage>
        <taxon>Bacteria</taxon>
        <taxon>Pseudomonadati</taxon>
        <taxon>Pseudomonadota</taxon>
        <taxon>Betaproteobacteria</taxon>
        <taxon>Burkholderiales</taxon>
        <taxon>Alcaligenaceae</taxon>
        <taxon>Castellaniella</taxon>
    </lineage>
</organism>
<comment type="caution">
    <text evidence="2">The sequence shown here is derived from an EMBL/GenBank/DDBJ whole genome shotgun (WGS) entry which is preliminary data.</text>
</comment>
<gene>
    <name evidence="2" type="ORF">O4H32_04445</name>
</gene>